<dbReference type="GO" id="GO:0004519">
    <property type="term" value="F:endonuclease activity"/>
    <property type="evidence" value="ECO:0007669"/>
    <property type="project" value="UniProtKB-KW"/>
</dbReference>
<dbReference type="InterPro" id="IPR033100">
    <property type="entry name" value="Rrp45"/>
</dbReference>
<dbReference type="InterPro" id="IPR020568">
    <property type="entry name" value="Ribosomal_Su5_D2-typ_SF"/>
</dbReference>
<evidence type="ECO:0000256" key="1">
    <source>
        <dbReference type="ARBA" id="ARBA00004123"/>
    </source>
</evidence>
<dbReference type="InterPro" id="IPR001247">
    <property type="entry name" value="ExoRNase_PH_dom1"/>
</dbReference>
<comment type="similarity">
    <text evidence="3">Belongs to the RNase PH family.</text>
</comment>
<feature type="domain" description="Exoribonuclease phosphorolytic" evidence="8">
    <location>
        <begin position="189"/>
        <end position="255"/>
    </location>
</feature>
<accession>A0A9P8CCY4</accession>
<dbReference type="Gene3D" id="3.30.230.70">
    <property type="entry name" value="GHMP Kinase, N-terminal domain"/>
    <property type="match status" value="1"/>
</dbReference>
<dbReference type="GO" id="GO:0016075">
    <property type="term" value="P:rRNA catabolic process"/>
    <property type="evidence" value="ECO:0007669"/>
    <property type="project" value="TreeGrafter"/>
</dbReference>
<dbReference type="GO" id="GO:0034473">
    <property type="term" value="P:U1 snRNA 3'-end processing"/>
    <property type="evidence" value="ECO:0007669"/>
    <property type="project" value="TreeGrafter"/>
</dbReference>
<dbReference type="SUPFAM" id="SSF55666">
    <property type="entry name" value="Ribonuclease PH domain 2-like"/>
    <property type="match status" value="1"/>
</dbReference>
<dbReference type="InterPro" id="IPR027408">
    <property type="entry name" value="PNPase/RNase_PH_dom_sf"/>
</dbReference>
<dbReference type="Proteomes" id="UP000887226">
    <property type="component" value="Unassembled WGS sequence"/>
</dbReference>
<dbReference type="GO" id="GO:0000176">
    <property type="term" value="C:nuclear exosome (RNase complex)"/>
    <property type="evidence" value="ECO:0007669"/>
    <property type="project" value="TreeGrafter"/>
</dbReference>
<evidence type="ECO:0000256" key="6">
    <source>
        <dbReference type="ARBA" id="ARBA00023242"/>
    </source>
</evidence>
<dbReference type="EMBL" id="MU254071">
    <property type="protein sequence ID" value="KAG9242458.1"/>
    <property type="molecule type" value="Genomic_DNA"/>
</dbReference>
<dbReference type="OrthoDB" id="10264038at2759"/>
<evidence type="ECO:0000256" key="2">
    <source>
        <dbReference type="ARBA" id="ARBA00004496"/>
    </source>
</evidence>
<dbReference type="GO" id="GO:0071035">
    <property type="term" value="P:nuclear polyadenylation-dependent rRNA catabolic process"/>
    <property type="evidence" value="ECO:0007669"/>
    <property type="project" value="TreeGrafter"/>
</dbReference>
<gene>
    <name evidence="9" type="ORF">BJ878DRAFT_515329</name>
</gene>
<evidence type="ECO:0000313" key="10">
    <source>
        <dbReference type="Proteomes" id="UP000887226"/>
    </source>
</evidence>
<dbReference type="AlphaFoldDB" id="A0A9P8CCY4"/>
<evidence type="ECO:0000256" key="3">
    <source>
        <dbReference type="ARBA" id="ARBA00006678"/>
    </source>
</evidence>
<reference evidence="9" key="1">
    <citation type="journal article" date="2021" name="IMA Fungus">
        <title>Genomic characterization of three marine fungi, including Emericellopsis atlantica sp. nov. with signatures of a generalist lifestyle and marine biomass degradation.</title>
        <authorList>
            <person name="Hagestad O.C."/>
            <person name="Hou L."/>
            <person name="Andersen J.H."/>
            <person name="Hansen E.H."/>
            <person name="Altermark B."/>
            <person name="Li C."/>
            <person name="Kuhnert E."/>
            <person name="Cox R.J."/>
            <person name="Crous P.W."/>
            <person name="Spatafora J.W."/>
            <person name="Lail K."/>
            <person name="Amirebrahimi M."/>
            <person name="Lipzen A."/>
            <person name="Pangilinan J."/>
            <person name="Andreopoulos W."/>
            <person name="Hayes R.D."/>
            <person name="Ng V."/>
            <person name="Grigoriev I.V."/>
            <person name="Jackson S.A."/>
            <person name="Sutton T.D.S."/>
            <person name="Dobson A.D.W."/>
            <person name="Rama T."/>
        </authorList>
    </citation>
    <scope>NUCLEOTIDE SEQUENCE</scope>
    <source>
        <strain evidence="9">TRa3180A</strain>
    </source>
</reference>
<name>A0A9P8CCY4_9HELO</name>
<dbReference type="Pfam" id="PF03725">
    <property type="entry name" value="RNase_PH_C"/>
    <property type="match status" value="1"/>
</dbReference>
<dbReference type="InterPro" id="IPR015847">
    <property type="entry name" value="ExoRNase_PH_dom2"/>
</dbReference>
<dbReference type="SUPFAM" id="SSF54211">
    <property type="entry name" value="Ribosomal protein S5 domain 2-like"/>
    <property type="match status" value="1"/>
</dbReference>
<evidence type="ECO:0000256" key="5">
    <source>
        <dbReference type="ARBA" id="ARBA00022884"/>
    </source>
</evidence>
<evidence type="ECO:0000256" key="4">
    <source>
        <dbReference type="ARBA" id="ARBA00022490"/>
    </source>
</evidence>
<dbReference type="GO" id="GO:0034475">
    <property type="term" value="P:U4 snRNA 3'-end processing"/>
    <property type="evidence" value="ECO:0007669"/>
    <property type="project" value="TreeGrafter"/>
</dbReference>
<dbReference type="PANTHER" id="PTHR11097:SF14">
    <property type="entry name" value="EXOSOME COMPLEX COMPONENT RRP45"/>
    <property type="match status" value="1"/>
</dbReference>
<keyword evidence="9" id="KW-0540">Nuclease</keyword>
<evidence type="ECO:0000259" key="8">
    <source>
        <dbReference type="Pfam" id="PF03725"/>
    </source>
</evidence>
<keyword evidence="4" id="KW-0963">Cytoplasm</keyword>
<keyword evidence="6" id="KW-0539">Nucleus</keyword>
<dbReference type="InterPro" id="IPR036345">
    <property type="entry name" value="ExoRNase_PH_dom2_sf"/>
</dbReference>
<dbReference type="CDD" id="cd11368">
    <property type="entry name" value="RNase_PH_RRP45"/>
    <property type="match status" value="1"/>
</dbReference>
<evidence type="ECO:0000259" key="7">
    <source>
        <dbReference type="Pfam" id="PF01138"/>
    </source>
</evidence>
<sequence length="292" mass="32019">MPRELGPSLNERQFFLQALKEEVRIDSRGFGDFRAIQLDFGDEYGVSDVRIGKTRVLTNITAEVTTPFPDRPFDGPFTITTSLSAMASPSFSGPPSETEVLLARLLEKTLRRSGALDTESLCLIAGRAVFSIRADVHVLSHDGNLTDAACLGVVAALRHFRRGDSEVKGEDVKVFTMAEREGVALSLLHYPLCVTFSFYEGEVVLVDATLSEEQMREGSCTIGMNKHGEVCQIAKLGGAPVDAVILLSCSNLALRHVERMSKVMEERLLEDAKRRYKGGIKAEPSSENARVP</sequence>
<dbReference type="GO" id="GO:0034476">
    <property type="term" value="P:U5 snRNA 3'-end processing"/>
    <property type="evidence" value="ECO:0007669"/>
    <property type="project" value="TreeGrafter"/>
</dbReference>
<evidence type="ECO:0000313" key="9">
    <source>
        <dbReference type="EMBL" id="KAG9242458.1"/>
    </source>
</evidence>
<comment type="subcellular location">
    <subcellularLocation>
        <location evidence="2">Cytoplasm</location>
    </subcellularLocation>
    <subcellularLocation>
        <location evidence="1">Nucleus</location>
    </subcellularLocation>
</comment>
<dbReference type="GO" id="GO:0000177">
    <property type="term" value="C:cytoplasmic exosome (RNase complex)"/>
    <property type="evidence" value="ECO:0007669"/>
    <property type="project" value="TreeGrafter"/>
</dbReference>
<keyword evidence="10" id="KW-1185">Reference proteome</keyword>
<dbReference type="GO" id="GO:0000467">
    <property type="term" value="P:exonucleolytic trimming to generate mature 3'-end of 5.8S rRNA from tricistronic rRNA transcript (SSU-rRNA, 5.8S rRNA, LSU-rRNA)"/>
    <property type="evidence" value="ECO:0007669"/>
    <property type="project" value="TreeGrafter"/>
</dbReference>
<keyword evidence="5" id="KW-0694">RNA-binding</keyword>
<dbReference type="PANTHER" id="PTHR11097">
    <property type="entry name" value="EXOSOME COMPLEX EXONUCLEASE RIBOSOMAL RNA PROCESSING PROTEIN"/>
    <property type="match status" value="1"/>
</dbReference>
<comment type="caution">
    <text evidence="9">The sequence shown here is derived from an EMBL/GenBank/DDBJ whole genome shotgun (WGS) entry which is preliminary data.</text>
</comment>
<protein>
    <submittedName>
        <fullName evidence="9">Exosome complex endonuclease 2/ribosomal RNA processing protein-like protein</fullName>
    </submittedName>
</protein>
<keyword evidence="9" id="KW-0378">Hydrolase</keyword>
<dbReference type="InterPro" id="IPR050590">
    <property type="entry name" value="Exosome_comp_Rrp42_subfam"/>
</dbReference>
<proteinExistence type="inferred from homology"/>
<dbReference type="GO" id="GO:0035925">
    <property type="term" value="F:mRNA 3'-UTR AU-rich region binding"/>
    <property type="evidence" value="ECO:0007669"/>
    <property type="project" value="TreeGrafter"/>
</dbReference>
<organism evidence="9 10">
    <name type="scientific">Calycina marina</name>
    <dbReference type="NCBI Taxonomy" id="1763456"/>
    <lineage>
        <taxon>Eukaryota</taxon>
        <taxon>Fungi</taxon>
        <taxon>Dikarya</taxon>
        <taxon>Ascomycota</taxon>
        <taxon>Pezizomycotina</taxon>
        <taxon>Leotiomycetes</taxon>
        <taxon>Helotiales</taxon>
        <taxon>Pezizellaceae</taxon>
        <taxon>Calycina</taxon>
    </lineage>
</organism>
<keyword evidence="9" id="KW-0255">Endonuclease</keyword>
<dbReference type="Pfam" id="PF01138">
    <property type="entry name" value="RNase_PH"/>
    <property type="match status" value="1"/>
</dbReference>
<feature type="domain" description="Exoribonuclease phosphorolytic" evidence="7">
    <location>
        <begin position="33"/>
        <end position="161"/>
    </location>
</feature>
<dbReference type="GO" id="GO:0071038">
    <property type="term" value="P:TRAMP-dependent tRNA surveillance pathway"/>
    <property type="evidence" value="ECO:0007669"/>
    <property type="project" value="TreeGrafter"/>
</dbReference>
<dbReference type="GO" id="GO:0071028">
    <property type="term" value="P:nuclear mRNA surveillance"/>
    <property type="evidence" value="ECO:0007669"/>
    <property type="project" value="TreeGrafter"/>
</dbReference>